<comment type="caution">
    <text evidence="5">The sequence shown here is derived from an EMBL/GenBank/DDBJ whole genome shotgun (WGS) entry which is preliminary data.</text>
</comment>
<dbReference type="Gene3D" id="1.10.260.40">
    <property type="entry name" value="lambda repressor-like DNA-binding domains"/>
    <property type="match status" value="1"/>
</dbReference>
<organism evidence="5 6">
    <name type="scientific">Bifidobacterium hapali</name>
    <dbReference type="NCBI Taxonomy" id="1630172"/>
    <lineage>
        <taxon>Bacteria</taxon>
        <taxon>Bacillati</taxon>
        <taxon>Actinomycetota</taxon>
        <taxon>Actinomycetes</taxon>
        <taxon>Bifidobacteriales</taxon>
        <taxon>Bifidobacteriaceae</taxon>
        <taxon>Bifidobacterium</taxon>
    </lineage>
</organism>
<keyword evidence="1" id="KW-0805">Transcription regulation</keyword>
<keyword evidence="6" id="KW-1185">Reference proteome</keyword>
<dbReference type="Pfam" id="PF13377">
    <property type="entry name" value="Peripla_BP_3"/>
    <property type="match status" value="1"/>
</dbReference>
<dbReference type="RefSeq" id="WP_158216459.1">
    <property type="nucleotide sequence ID" value="NZ_MWWY01000029.1"/>
</dbReference>
<feature type="domain" description="HTH lacI-type" evidence="4">
    <location>
        <begin position="2"/>
        <end position="56"/>
    </location>
</feature>
<dbReference type="EMBL" id="MWWY01000029">
    <property type="protein sequence ID" value="OZG63775.1"/>
    <property type="molecule type" value="Genomic_DNA"/>
</dbReference>
<keyword evidence="3" id="KW-0804">Transcription</keyword>
<dbReference type="SMART" id="SM00354">
    <property type="entry name" value="HTH_LACI"/>
    <property type="match status" value="1"/>
</dbReference>
<dbReference type="SUPFAM" id="SSF53822">
    <property type="entry name" value="Periplasmic binding protein-like I"/>
    <property type="match status" value="1"/>
</dbReference>
<reference evidence="5 6" key="1">
    <citation type="journal article" date="2017" name="BMC Genomics">
        <title>Comparative genomic and phylogenomic analyses of the Bifidobacteriaceae family.</title>
        <authorList>
            <person name="Lugli G.A."/>
            <person name="Milani C."/>
            <person name="Turroni F."/>
            <person name="Duranti S."/>
            <person name="Mancabelli L."/>
            <person name="Mangifesta M."/>
            <person name="Ferrario C."/>
            <person name="Modesto M."/>
            <person name="Mattarelli P."/>
            <person name="Jiri K."/>
            <person name="van Sinderen D."/>
            <person name="Ventura M."/>
        </authorList>
    </citation>
    <scope>NUCLEOTIDE SEQUENCE [LARGE SCALE GENOMIC DNA]</scope>
    <source>
        <strain evidence="5 6">DSM 100202</strain>
    </source>
</reference>
<dbReference type="Gene3D" id="3.40.50.2300">
    <property type="match status" value="2"/>
</dbReference>
<protein>
    <submittedName>
        <fullName evidence="5">Periplasmic binding protein-like domain-containing protein</fullName>
    </submittedName>
</protein>
<dbReference type="Pfam" id="PF00356">
    <property type="entry name" value="LacI"/>
    <property type="match status" value="1"/>
</dbReference>
<dbReference type="OrthoDB" id="2854648at2"/>
<dbReference type="Proteomes" id="UP000216074">
    <property type="component" value="Unassembled WGS sequence"/>
</dbReference>
<evidence type="ECO:0000313" key="6">
    <source>
        <dbReference type="Proteomes" id="UP000216074"/>
    </source>
</evidence>
<dbReference type="PROSITE" id="PS00356">
    <property type="entry name" value="HTH_LACI_1"/>
    <property type="match status" value="1"/>
</dbReference>
<dbReference type="PANTHER" id="PTHR30146">
    <property type="entry name" value="LACI-RELATED TRANSCRIPTIONAL REPRESSOR"/>
    <property type="match status" value="1"/>
</dbReference>
<dbReference type="CDD" id="cd01392">
    <property type="entry name" value="HTH_LacI"/>
    <property type="match status" value="1"/>
</dbReference>
<accession>A0A261FXS0</accession>
<dbReference type="InterPro" id="IPR028082">
    <property type="entry name" value="Peripla_BP_I"/>
</dbReference>
<dbReference type="InterPro" id="IPR000843">
    <property type="entry name" value="HTH_LacI"/>
</dbReference>
<dbReference type="InterPro" id="IPR046335">
    <property type="entry name" value="LacI/GalR-like_sensor"/>
</dbReference>
<gene>
    <name evidence="5" type="ORF">BHAP_1594</name>
</gene>
<dbReference type="AlphaFoldDB" id="A0A261FXS0"/>
<evidence type="ECO:0000313" key="5">
    <source>
        <dbReference type="EMBL" id="OZG63775.1"/>
    </source>
</evidence>
<dbReference type="SUPFAM" id="SSF47413">
    <property type="entry name" value="lambda repressor-like DNA-binding domains"/>
    <property type="match status" value="1"/>
</dbReference>
<name>A0A261FXS0_9BIFI</name>
<proteinExistence type="predicted"/>
<evidence type="ECO:0000256" key="2">
    <source>
        <dbReference type="ARBA" id="ARBA00023125"/>
    </source>
</evidence>
<dbReference type="PANTHER" id="PTHR30146:SF109">
    <property type="entry name" value="HTH-TYPE TRANSCRIPTIONAL REGULATOR GALS"/>
    <property type="match status" value="1"/>
</dbReference>
<keyword evidence="2" id="KW-0238">DNA-binding</keyword>
<dbReference type="CDD" id="cd06267">
    <property type="entry name" value="PBP1_LacI_sugar_binding-like"/>
    <property type="match status" value="1"/>
</dbReference>
<sequence>MVTMSDVAKAAGVSRATVSYALRGDPRITESTAKKIREVAASLHYNANLSARSLRSGRTGIIGVAIFELDRPYPSEMSAAMSREIARRGYQAIVQQTSSSKDNEIAILQKVTSQLCDGMIFSPAQVADEELRALSHGKPMVLLDDISPDPVFDSVNTACEDGAFTAVRHLINIGCKHIVAIGPSYEMLVEDRMATSVVGRRLLGCLRAFEQSDIEVGPSNFLHLPKWDPEPSRAAARAMLESARYQGVDGVFCFTDTIALSFMRGLADCGVRVPDDIAMIGFDGISDSEYSVPSLSTIRTNLDDLAHKTVDLLIRHIENEGDDGAPQRLTADYELIMRESTRRR</sequence>
<dbReference type="PROSITE" id="PS50932">
    <property type="entry name" value="HTH_LACI_2"/>
    <property type="match status" value="1"/>
</dbReference>
<evidence type="ECO:0000256" key="3">
    <source>
        <dbReference type="ARBA" id="ARBA00023163"/>
    </source>
</evidence>
<dbReference type="GO" id="GO:0000976">
    <property type="term" value="F:transcription cis-regulatory region binding"/>
    <property type="evidence" value="ECO:0007669"/>
    <property type="project" value="TreeGrafter"/>
</dbReference>
<dbReference type="InterPro" id="IPR010982">
    <property type="entry name" value="Lambda_DNA-bd_dom_sf"/>
</dbReference>
<evidence type="ECO:0000259" key="4">
    <source>
        <dbReference type="PROSITE" id="PS50932"/>
    </source>
</evidence>
<evidence type="ECO:0000256" key="1">
    <source>
        <dbReference type="ARBA" id="ARBA00023015"/>
    </source>
</evidence>
<dbReference type="GO" id="GO:0003700">
    <property type="term" value="F:DNA-binding transcription factor activity"/>
    <property type="evidence" value="ECO:0007669"/>
    <property type="project" value="TreeGrafter"/>
</dbReference>